<evidence type="ECO:0000313" key="2">
    <source>
        <dbReference type="Proteomes" id="UP000807469"/>
    </source>
</evidence>
<organism evidence="1 2">
    <name type="scientific">Pholiota conissans</name>
    <dbReference type="NCBI Taxonomy" id="109636"/>
    <lineage>
        <taxon>Eukaryota</taxon>
        <taxon>Fungi</taxon>
        <taxon>Dikarya</taxon>
        <taxon>Basidiomycota</taxon>
        <taxon>Agaricomycotina</taxon>
        <taxon>Agaricomycetes</taxon>
        <taxon>Agaricomycetidae</taxon>
        <taxon>Agaricales</taxon>
        <taxon>Agaricineae</taxon>
        <taxon>Strophariaceae</taxon>
        <taxon>Pholiota</taxon>
    </lineage>
</organism>
<gene>
    <name evidence="1" type="ORF">BDN70DRAFT_764711</name>
</gene>
<comment type="caution">
    <text evidence="1">The sequence shown here is derived from an EMBL/GenBank/DDBJ whole genome shotgun (WGS) entry which is preliminary data.</text>
</comment>
<dbReference type="AlphaFoldDB" id="A0A9P6CSL4"/>
<dbReference type="Proteomes" id="UP000807469">
    <property type="component" value="Unassembled WGS sequence"/>
</dbReference>
<feature type="non-terminal residue" evidence="1">
    <location>
        <position position="1"/>
    </location>
</feature>
<protein>
    <submittedName>
        <fullName evidence="1">Uncharacterized protein</fullName>
    </submittedName>
</protein>
<dbReference type="OrthoDB" id="2803783at2759"/>
<feature type="non-terminal residue" evidence="1">
    <location>
        <position position="111"/>
    </location>
</feature>
<dbReference type="EMBL" id="MU155872">
    <property type="protein sequence ID" value="KAF9470708.1"/>
    <property type="molecule type" value="Genomic_DNA"/>
</dbReference>
<reference evidence="1" key="1">
    <citation type="submission" date="2020-11" db="EMBL/GenBank/DDBJ databases">
        <authorList>
            <consortium name="DOE Joint Genome Institute"/>
            <person name="Ahrendt S."/>
            <person name="Riley R."/>
            <person name="Andreopoulos W."/>
            <person name="Labutti K."/>
            <person name="Pangilinan J."/>
            <person name="Ruiz-Duenas F.J."/>
            <person name="Barrasa J.M."/>
            <person name="Sanchez-Garcia M."/>
            <person name="Camarero S."/>
            <person name="Miyauchi S."/>
            <person name="Serrano A."/>
            <person name="Linde D."/>
            <person name="Babiker R."/>
            <person name="Drula E."/>
            <person name="Ayuso-Fernandez I."/>
            <person name="Pacheco R."/>
            <person name="Padilla G."/>
            <person name="Ferreira P."/>
            <person name="Barriuso J."/>
            <person name="Kellner H."/>
            <person name="Castanera R."/>
            <person name="Alfaro M."/>
            <person name="Ramirez L."/>
            <person name="Pisabarro A.G."/>
            <person name="Kuo A."/>
            <person name="Tritt A."/>
            <person name="Lipzen A."/>
            <person name="He G."/>
            <person name="Yan M."/>
            <person name="Ng V."/>
            <person name="Cullen D."/>
            <person name="Martin F."/>
            <person name="Rosso M.-N."/>
            <person name="Henrissat B."/>
            <person name="Hibbett D."/>
            <person name="Martinez A.T."/>
            <person name="Grigoriev I.V."/>
        </authorList>
    </citation>
    <scope>NUCLEOTIDE SEQUENCE</scope>
    <source>
        <strain evidence="1">CIRM-BRFM 674</strain>
    </source>
</reference>
<keyword evidence="2" id="KW-1185">Reference proteome</keyword>
<name>A0A9P6CSL4_9AGAR</name>
<proteinExistence type="predicted"/>
<accession>A0A9P6CSL4</accession>
<sequence length="111" mass="13027">WTTDEEFAWLKERIPAYLEAQEKNTTQAFFSNVHKEWDDHFQLPGPTEDEIKKAKGNVEAAERIKQKAAEKRLSQWFRNNTREGALASKEPIISIQRQTKLPAPWQAYQKL</sequence>
<evidence type="ECO:0000313" key="1">
    <source>
        <dbReference type="EMBL" id="KAF9470708.1"/>
    </source>
</evidence>